<accession>A0A6N7S3S4</accession>
<evidence type="ECO:0000313" key="4">
    <source>
        <dbReference type="Proteomes" id="UP000480929"/>
    </source>
</evidence>
<dbReference type="NCBIfam" id="TIGR03293">
    <property type="entry name" value="PhnG_redo"/>
    <property type="match status" value="1"/>
</dbReference>
<dbReference type="EMBL" id="WKPJ01000002">
    <property type="protein sequence ID" value="MSA88158.1"/>
    <property type="molecule type" value="Genomic_DNA"/>
</dbReference>
<dbReference type="EMBL" id="WKPI01000002">
    <property type="protein sequence ID" value="MSC31913.1"/>
    <property type="molecule type" value="Genomic_DNA"/>
</dbReference>
<dbReference type="GO" id="GO:0019634">
    <property type="term" value="P:organic phosphonate metabolic process"/>
    <property type="evidence" value="ECO:0007669"/>
    <property type="project" value="InterPro"/>
</dbReference>
<dbReference type="Pfam" id="PF06754">
    <property type="entry name" value="PhnG"/>
    <property type="match status" value="1"/>
</dbReference>
<comment type="caution">
    <text evidence="1">The sequence shown here is derived from an EMBL/GenBank/DDBJ whole genome shotgun (WGS) entry which is preliminary data.</text>
</comment>
<dbReference type="OrthoDB" id="3182891at2"/>
<evidence type="ECO:0000313" key="3">
    <source>
        <dbReference type="Proteomes" id="UP000433575"/>
    </source>
</evidence>
<dbReference type="Proteomes" id="UP000480929">
    <property type="component" value="Unassembled WGS sequence"/>
</dbReference>
<sequence>MKRKERTQILVHCPVDFLTRLKQKIESEHPVRIVEDPQLSLVMVKMRESAQSSLFYLTEMVVSECKVEVEGVLGIGILQENQLEKSLCLAVIDAAYNASLKCCEQLTAMIREQGRLQQKQRIQENEQILKTRVSFETMDKE</sequence>
<gene>
    <name evidence="1" type="primary">phnG</name>
    <name evidence="2" type="ORF">GKD88_02100</name>
    <name evidence="1" type="ORF">GKE08_02300</name>
</gene>
<dbReference type="Proteomes" id="UP000433575">
    <property type="component" value="Unassembled WGS sequence"/>
</dbReference>
<proteinExistence type="predicted"/>
<evidence type="ECO:0000313" key="1">
    <source>
        <dbReference type="EMBL" id="MSA88158.1"/>
    </source>
</evidence>
<organism evidence="1 3">
    <name type="scientific">Holdemania massiliensis</name>
    <dbReference type="NCBI Taxonomy" id="1468449"/>
    <lineage>
        <taxon>Bacteria</taxon>
        <taxon>Bacillati</taxon>
        <taxon>Bacillota</taxon>
        <taxon>Erysipelotrichia</taxon>
        <taxon>Erysipelotrichales</taxon>
        <taxon>Erysipelotrichaceae</taxon>
        <taxon>Holdemania</taxon>
    </lineage>
</organism>
<dbReference type="GO" id="GO:0015716">
    <property type="term" value="P:organic phosphonate transport"/>
    <property type="evidence" value="ECO:0007669"/>
    <property type="project" value="InterPro"/>
</dbReference>
<dbReference type="GO" id="GO:0016829">
    <property type="term" value="F:lyase activity"/>
    <property type="evidence" value="ECO:0007669"/>
    <property type="project" value="UniProtKB-KW"/>
</dbReference>
<dbReference type="AlphaFoldDB" id="A0A6N7S3S4"/>
<dbReference type="RefSeq" id="WP_154237792.1">
    <property type="nucleotide sequence ID" value="NZ_WKPI01000002.1"/>
</dbReference>
<name>A0A6N7S3S4_9FIRM</name>
<keyword evidence="1" id="KW-0456">Lyase</keyword>
<protein>
    <submittedName>
        <fullName evidence="1">Phosphonate C-P lyase system protein PhnG</fullName>
    </submittedName>
</protein>
<reference evidence="3 4" key="1">
    <citation type="journal article" date="2019" name="Nat. Med.">
        <title>A library of human gut bacterial isolates paired with longitudinal multiomics data enables mechanistic microbiome research.</title>
        <authorList>
            <person name="Poyet M."/>
            <person name="Groussin M."/>
            <person name="Gibbons S.M."/>
            <person name="Avila-Pacheco J."/>
            <person name="Jiang X."/>
            <person name="Kearney S.M."/>
            <person name="Perrotta A.R."/>
            <person name="Berdy B."/>
            <person name="Zhao S."/>
            <person name="Lieberman T.D."/>
            <person name="Swanson P.K."/>
            <person name="Smith M."/>
            <person name="Roesemann S."/>
            <person name="Alexander J.E."/>
            <person name="Rich S.A."/>
            <person name="Livny J."/>
            <person name="Vlamakis H."/>
            <person name="Clish C."/>
            <person name="Bullock K."/>
            <person name="Deik A."/>
            <person name="Scott J."/>
            <person name="Pierce K.A."/>
            <person name="Xavier R.J."/>
            <person name="Alm E.J."/>
        </authorList>
    </citation>
    <scope>NUCLEOTIDE SEQUENCE [LARGE SCALE GENOMIC DNA]</scope>
    <source>
        <strain evidence="1 3">BIOML-A4</strain>
        <strain evidence="2 4">BIOML-A5</strain>
    </source>
</reference>
<dbReference type="InterPro" id="IPR009609">
    <property type="entry name" value="Phosphonate_metab_PhnG"/>
</dbReference>
<keyword evidence="4" id="KW-1185">Reference proteome</keyword>
<evidence type="ECO:0000313" key="2">
    <source>
        <dbReference type="EMBL" id="MSC31913.1"/>
    </source>
</evidence>